<gene>
    <name evidence="2" type="ORF">METZ01_LOCUS425271</name>
</gene>
<keyword evidence="1" id="KW-0812">Transmembrane</keyword>
<evidence type="ECO:0000313" key="2">
    <source>
        <dbReference type="EMBL" id="SVD72417.1"/>
    </source>
</evidence>
<proteinExistence type="predicted"/>
<feature type="non-terminal residue" evidence="2">
    <location>
        <position position="62"/>
    </location>
</feature>
<name>A0A382XMP1_9ZZZZ</name>
<accession>A0A382XMP1</accession>
<dbReference type="AlphaFoldDB" id="A0A382XMP1"/>
<feature type="transmembrane region" description="Helical" evidence="1">
    <location>
        <begin position="12"/>
        <end position="30"/>
    </location>
</feature>
<reference evidence="2" key="1">
    <citation type="submission" date="2018-05" db="EMBL/GenBank/DDBJ databases">
        <authorList>
            <person name="Lanie J.A."/>
            <person name="Ng W.-L."/>
            <person name="Kazmierczak K.M."/>
            <person name="Andrzejewski T.M."/>
            <person name="Davidsen T.M."/>
            <person name="Wayne K.J."/>
            <person name="Tettelin H."/>
            <person name="Glass J.I."/>
            <person name="Rusch D."/>
            <person name="Podicherti R."/>
            <person name="Tsui H.-C.T."/>
            <person name="Winkler M.E."/>
        </authorList>
    </citation>
    <scope>NUCLEOTIDE SEQUENCE</scope>
</reference>
<keyword evidence="1" id="KW-0472">Membrane</keyword>
<protein>
    <submittedName>
        <fullName evidence="2">Uncharacterized protein</fullName>
    </submittedName>
</protein>
<dbReference type="EMBL" id="UINC01169065">
    <property type="protein sequence ID" value="SVD72417.1"/>
    <property type="molecule type" value="Genomic_DNA"/>
</dbReference>
<organism evidence="2">
    <name type="scientific">marine metagenome</name>
    <dbReference type="NCBI Taxonomy" id="408172"/>
    <lineage>
        <taxon>unclassified sequences</taxon>
        <taxon>metagenomes</taxon>
        <taxon>ecological metagenomes</taxon>
    </lineage>
</organism>
<evidence type="ECO:0000256" key="1">
    <source>
        <dbReference type="SAM" id="Phobius"/>
    </source>
</evidence>
<keyword evidence="1" id="KW-1133">Transmembrane helix</keyword>
<sequence>MNKIARIVASKWFAGPLCALPLFFLAWDYFQALKQLEQEADTSVRQVSDANRTSGSLVSTSV</sequence>